<feature type="region of interest" description="Disordered" evidence="1">
    <location>
        <begin position="1"/>
        <end position="22"/>
    </location>
</feature>
<evidence type="ECO:0000313" key="2">
    <source>
        <dbReference type="EMBL" id="TGO82595.1"/>
    </source>
</evidence>
<organism evidence="2 3">
    <name type="scientific">Botrytis porri</name>
    <dbReference type="NCBI Taxonomy" id="87229"/>
    <lineage>
        <taxon>Eukaryota</taxon>
        <taxon>Fungi</taxon>
        <taxon>Dikarya</taxon>
        <taxon>Ascomycota</taxon>
        <taxon>Pezizomycotina</taxon>
        <taxon>Leotiomycetes</taxon>
        <taxon>Helotiales</taxon>
        <taxon>Sclerotiniaceae</taxon>
        <taxon>Botrytis</taxon>
    </lineage>
</organism>
<feature type="compositionally biased region" description="Polar residues" evidence="1">
    <location>
        <begin position="1"/>
        <end position="15"/>
    </location>
</feature>
<dbReference type="EMBL" id="PQXO01000794">
    <property type="protein sequence ID" value="TGO82595.1"/>
    <property type="molecule type" value="Genomic_DNA"/>
</dbReference>
<name>A0A4Z1KMY3_9HELO</name>
<gene>
    <name evidence="2" type="ORF">BPOR_0797g00060</name>
</gene>
<comment type="caution">
    <text evidence="2">The sequence shown here is derived from an EMBL/GenBank/DDBJ whole genome shotgun (WGS) entry which is preliminary data.</text>
</comment>
<keyword evidence="3" id="KW-1185">Reference proteome</keyword>
<dbReference type="Proteomes" id="UP000297280">
    <property type="component" value="Unassembled WGS sequence"/>
</dbReference>
<evidence type="ECO:0000313" key="3">
    <source>
        <dbReference type="Proteomes" id="UP000297280"/>
    </source>
</evidence>
<protein>
    <submittedName>
        <fullName evidence="2">Uncharacterized protein</fullName>
    </submittedName>
</protein>
<feature type="region of interest" description="Disordered" evidence="1">
    <location>
        <begin position="36"/>
        <end position="90"/>
    </location>
</feature>
<proteinExistence type="predicted"/>
<feature type="compositionally biased region" description="Basic and acidic residues" evidence="1">
    <location>
        <begin position="77"/>
        <end position="90"/>
    </location>
</feature>
<dbReference type="AlphaFoldDB" id="A0A4Z1KMY3"/>
<evidence type="ECO:0000256" key="1">
    <source>
        <dbReference type="SAM" id="MobiDB-lite"/>
    </source>
</evidence>
<reference evidence="2 3" key="1">
    <citation type="submission" date="2017-12" db="EMBL/GenBank/DDBJ databases">
        <title>Comparative genomics of Botrytis spp.</title>
        <authorList>
            <person name="Valero-Jimenez C.A."/>
            <person name="Tapia P."/>
            <person name="Veloso J."/>
            <person name="Silva-Moreno E."/>
            <person name="Staats M."/>
            <person name="Valdes J.H."/>
            <person name="Van Kan J.A.L."/>
        </authorList>
    </citation>
    <scope>NUCLEOTIDE SEQUENCE [LARGE SCALE GENOMIC DNA]</scope>
    <source>
        <strain evidence="2 3">MUCL3349</strain>
    </source>
</reference>
<sequence>MANRLQVFSGSSESLHPNLDMGPLLAPLRSWSAIEKEVSVKHQREEANKSPSQKAKEKHEQDAQAARHARRMQNRAAIEKKRGTRWDAERMATDKATETLLDCIKAQRQLGHHFHKWGNKIASKLHSKATQEEEL</sequence>
<feature type="compositionally biased region" description="Basic and acidic residues" evidence="1">
    <location>
        <begin position="36"/>
        <end position="62"/>
    </location>
</feature>
<accession>A0A4Z1KMY3</accession>